<name>A0A553SS23_NIACI</name>
<keyword evidence="1 2" id="KW-0807">Transducer</keyword>
<dbReference type="PROSITE" id="PS50112">
    <property type="entry name" value="PAS"/>
    <property type="match status" value="1"/>
</dbReference>
<dbReference type="SUPFAM" id="SSF58104">
    <property type="entry name" value="Methyl-accepting chemotaxis protein (MCP) signaling domain"/>
    <property type="match status" value="1"/>
</dbReference>
<organism evidence="6 7">
    <name type="scientific">Niallia circulans</name>
    <name type="common">Bacillus circulans</name>
    <dbReference type="NCBI Taxonomy" id="1397"/>
    <lineage>
        <taxon>Bacteria</taxon>
        <taxon>Bacillati</taxon>
        <taxon>Bacillota</taxon>
        <taxon>Bacilli</taxon>
        <taxon>Bacillales</taxon>
        <taxon>Bacillaceae</taxon>
        <taxon>Niallia</taxon>
    </lineage>
</organism>
<evidence type="ECO:0000259" key="5">
    <source>
        <dbReference type="PROSITE" id="PS50113"/>
    </source>
</evidence>
<dbReference type="AlphaFoldDB" id="A0A553SS23"/>
<evidence type="ECO:0000256" key="2">
    <source>
        <dbReference type="PROSITE-ProRule" id="PRU00284"/>
    </source>
</evidence>
<feature type="domain" description="PAS" evidence="4">
    <location>
        <begin position="14"/>
        <end position="57"/>
    </location>
</feature>
<dbReference type="SMART" id="SM00283">
    <property type="entry name" value="MA"/>
    <property type="match status" value="1"/>
</dbReference>
<comment type="caution">
    <text evidence="6">The sequence shown here is derived from an EMBL/GenBank/DDBJ whole genome shotgun (WGS) entry which is preliminary data.</text>
</comment>
<dbReference type="NCBIfam" id="TIGR00229">
    <property type="entry name" value="sensory_box"/>
    <property type="match status" value="1"/>
</dbReference>
<dbReference type="SMART" id="SM00086">
    <property type="entry name" value="PAC"/>
    <property type="match status" value="1"/>
</dbReference>
<feature type="domain" description="PAC" evidence="5">
    <location>
        <begin position="85"/>
        <end position="139"/>
    </location>
</feature>
<evidence type="ECO:0000313" key="6">
    <source>
        <dbReference type="EMBL" id="TRZ39768.1"/>
    </source>
</evidence>
<dbReference type="PROSITE" id="PS50113">
    <property type="entry name" value="PAC"/>
    <property type="match status" value="1"/>
</dbReference>
<dbReference type="PROSITE" id="PS50111">
    <property type="entry name" value="CHEMOTAXIS_TRANSDUC_2"/>
    <property type="match status" value="1"/>
</dbReference>
<proteinExistence type="predicted"/>
<reference evidence="7" key="1">
    <citation type="submission" date="2018-10" db="EMBL/GenBank/DDBJ databases">
        <title>FDA dAtabase for Regulatory Grade micrObial Sequences (FDA-ARGOS): Supporting development and validation of Infectious Disease Dx tests.</title>
        <authorList>
            <person name="Minogue T."/>
            <person name="Wolcott M."/>
            <person name="Wasieloski L."/>
            <person name="Aguilar W."/>
            <person name="Moore D."/>
            <person name="Tallon L."/>
            <person name="Sadzewicz L."/>
            <person name="Sengamalay N."/>
            <person name="Ott S."/>
            <person name="Godinez A."/>
            <person name="Nagaraj S."/>
            <person name="Vavikolanu K."/>
            <person name="Vyas G."/>
            <person name="Nadendla S."/>
            <person name="George J."/>
            <person name="Sichtig H."/>
        </authorList>
    </citation>
    <scope>NUCLEOTIDE SEQUENCE [LARGE SCALE GENOMIC DNA]</scope>
    <source>
        <strain evidence="7">FDAARGOS_343</strain>
    </source>
</reference>
<dbReference type="InterPro" id="IPR000014">
    <property type="entry name" value="PAS"/>
</dbReference>
<dbReference type="Gene3D" id="3.30.450.20">
    <property type="entry name" value="PAS domain"/>
    <property type="match status" value="1"/>
</dbReference>
<dbReference type="Proteomes" id="UP000319837">
    <property type="component" value="Unassembled WGS sequence"/>
</dbReference>
<dbReference type="GO" id="GO:0016020">
    <property type="term" value="C:membrane"/>
    <property type="evidence" value="ECO:0007669"/>
    <property type="project" value="InterPro"/>
</dbReference>
<dbReference type="RefSeq" id="WP_185763195.1">
    <property type="nucleotide sequence ID" value="NZ_RIBP01000001.1"/>
</dbReference>
<evidence type="ECO:0000259" key="4">
    <source>
        <dbReference type="PROSITE" id="PS50112"/>
    </source>
</evidence>
<dbReference type="Gene3D" id="1.10.287.950">
    <property type="entry name" value="Methyl-accepting chemotaxis protein"/>
    <property type="match status" value="1"/>
</dbReference>
<dbReference type="CDD" id="cd00130">
    <property type="entry name" value="PAS"/>
    <property type="match status" value="1"/>
</dbReference>
<dbReference type="GO" id="GO:0007165">
    <property type="term" value="P:signal transduction"/>
    <property type="evidence" value="ECO:0007669"/>
    <property type="project" value="UniProtKB-KW"/>
</dbReference>
<evidence type="ECO:0000256" key="1">
    <source>
        <dbReference type="ARBA" id="ARBA00023224"/>
    </source>
</evidence>
<dbReference type="InterPro" id="IPR000700">
    <property type="entry name" value="PAS-assoc_C"/>
</dbReference>
<dbReference type="InterPro" id="IPR004089">
    <property type="entry name" value="MCPsignal_dom"/>
</dbReference>
<feature type="domain" description="Methyl-accepting transducer" evidence="3">
    <location>
        <begin position="112"/>
        <end position="306"/>
    </location>
</feature>
<evidence type="ECO:0000313" key="7">
    <source>
        <dbReference type="Proteomes" id="UP000319837"/>
    </source>
</evidence>
<dbReference type="SUPFAM" id="SSF55785">
    <property type="entry name" value="PYP-like sensor domain (PAS domain)"/>
    <property type="match status" value="1"/>
</dbReference>
<accession>A0A553SS23</accession>
<dbReference type="PANTHER" id="PTHR32089:SF112">
    <property type="entry name" value="LYSOZYME-LIKE PROTEIN-RELATED"/>
    <property type="match status" value="1"/>
</dbReference>
<dbReference type="EMBL" id="RIBP01000001">
    <property type="protein sequence ID" value="TRZ39768.1"/>
    <property type="molecule type" value="Genomic_DNA"/>
</dbReference>
<evidence type="ECO:0000259" key="3">
    <source>
        <dbReference type="PROSITE" id="PS50111"/>
    </source>
</evidence>
<dbReference type="InterPro" id="IPR035965">
    <property type="entry name" value="PAS-like_dom_sf"/>
</dbReference>
<dbReference type="Pfam" id="PF00015">
    <property type="entry name" value="MCPsignal"/>
    <property type="match status" value="1"/>
</dbReference>
<dbReference type="InterPro" id="IPR013656">
    <property type="entry name" value="PAS_4"/>
</dbReference>
<protein>
    <submittedName>
        <fullName evidence="6">PAS domain S-box protein</fullName>
    </submittedName>
</protein>
<dbReference type="Pfam" id="PF08448">
    <property type="entry name" value="PAS_4"/>
    <property type="match status" value="1"/>
</dbReference>
<dbReference type="PANTHER" id="PTHR32089">
    <property type="entry name" value="METHYL-ACCEPTING CHEMOTAXIS PROTEIN MCPB"/>
    <property type="match status" value="1"/>
</dbReference>
<dbReference type="InterPro" id="IPR001610">
    <property type="entry name" value="PAC"/>
</dbReference>
<gene>
    <name evidence="6" type="ORF">CEQ21_02130</name>
</gene>
<sequence>MHLERLIKSNQVFNESAILASIESSLAMIEFDTQGKVLWANENFAKTMGYKVNEMPGLLHKNFCTTEFSASTEYLLFWSNLRSGKTFQEKILRLTKTGEKKWLEATYTPIYNQAGSVEGVLKIATDITEREIKSAEVASQLLSMSEEINKKVMRGIKKSEEANDSITDLVTKSEGNLEILHSLDGQAQSIQTIIKTIREIARQTNLLAINAAIEASRAGEFGRGFSVVAQEVRKLANRVQNSIQDINSHVEGITTEITKINEATVDSQQGVSENQTLNEKIVVSFKEIGDAAKELELQAVVLKEIF</sequence>